<dbReference type="InterPro" id="IPR046532">
    <property type="entry name" value="DUF6597"/>
</dbReference>
<feature type="domain" description="HTH araC/xylS-type" evidence="4">
    <location>
        <begin position="161"/>
        <end position="263"/>
    </location>
</feature>
<dbReference type="SUPFAM" id="SSF46689">
    <property type="entry name" value="Homeodomain-like"/>
    <property type="match status" value="1"/>
</dbReference>
<sequence length="270" mass="31063">MDASTNNEIIPAASFKQIDIGFVTPAVSIKRFVQCIWVIDNPEGSATTLNEKFYPDAGASLTFYLDQTNCEAQLFYHTQVCAMPWELACRQISVRFRPGALKYLFGLTFDDSKNQQIDIALAMVKQRDSYQRLQAYLIGKTISQQCLAIQHWLIELAENTDGAFQKWERMLYQSMNLLVPPQHLADQFGVSRRTLERQFRTNFGFSPNKLYQFAQIRHARSLLTSNSEALSHIALACGYFDQAHFTHSFSDFALETPLQYRKRKLSQIYN</sequence>
<dbReference type="Gene3D" id="1.10.10.60">
    <property type="entry name" value="Homeodomain-like"/>
    <property type="match status" value="1"/>
</dbReference>
<dbReference type="Pfam" id="PF12833">
    <property type="entry name" value="HTH_18"/>
    <property type="match status" value="1"/>
</dbReference>
<dbReference type="Proteomes" id="UP000006296">
    <property type="component" value="Chromosome"/>
</dbReference>
<evidence type="ECO:0000313" key="6">
    <source>
        <dbReference type="Proteomes" id="UP000006296"/>
    </source>
</evidence>
<evidence type="ECO:0000259" key="4">
    <source>
        <dbReference type="PROSITE" id="PS01124"/>
    </source>
</evidence>
<dbReference type="InterPro" id="IPR050204">
    <property type="entry name" value="AraC_XylS_family_regulators"/>
</dbReference>
<keyword evidence="1" id="KW-0805">Transcription regulation</keyword>
<dbReference type="AlphaFoldDB" id="A0AB33A0D5"/>
<reference evidence="6" key="1">
    <citation type="journal article" date="2012" name="Sci. Rep.">
        <title>Genomes of surface isolates of Alteromonas macleodii: the life of a widespread marine opportunistic copiotroph.</title>
        <authorList>
            <person name="Lopez-Perez M."/>
            <person name="Gonzaga A."/>
            <person name="Martin-Cuadrado A.B."/>
            <person name="Onyshchenko O."/>
            <person name="Ghavidel A."/>
            <person name="Ghai R."/>
            <person name="Rodriguez-Valera F."/>
        </authorList>
    </citation>
    <scope>NUCLEOTIDE SEQUENCE [LARGE SCALE GENOMIC DNA]</scope>
    <source>
        <strain evidence="6">English Channel 673</strain>
    </source>
</reference>
<dbReference type="GO" id="GO:0043565">
    <property type="term" value="F:sequence-specific DNA binding"/>
    <property type="evidence" value="ECO:0007669"/>
    <property type="project" value="InterPro"/>
</dbReference>
<keyword evidence="3" id="KW-0804">Transcription</keyword>
<evidence type="ECO:0000256" key="2">
    <source>
        <dbReference type="ARBA" id="ARBA00023125"/>
    </source>
</evidence>
<accession>A0AB33A0D5</accession>
<dbReference type="InterPro" id="IPR018060">
    <property type="entry name" value="HTH_AraC"/>
</dbReference>
<dbReference type="PANTHER" id="PTHR46796">
    <property type="entry name" value="HTH-TYPE TRANSCRIPTIONAL ACTIVATOR RHAS-RELATED"/>
    <property type="match status" value="1"/>
</dbReference>
<evidence type="ECO:0000313" key="5">
    <source>
        <dbReference type="EMBL" id="AFT75049.1"/>
    </source>
</evidence>
<name>A0AB33A0D5_ALTME</name>
<keyword evidence="2" id="KW-0238">DNA-binding</keyword>
<dbReference type="KEGG" id="amg:AMEC673_11795"/>
<protein>
    <submittedName>
        <fullName evidence="5">AraC family transcriptional regulator</fullName>
    </submittedName>
</protein>
<dbReference type="GO" id="GO:0003700">
    <property type="term" value="F:DNA-binding transcription factor activity"/>
    <property type="evidence" value="ECO:0007669"/>
    <property type="project" value="InterPro"/>
</dbReference>
<dbReference type="InterPro" id="IPR009057">
    <property type="entry name" value="Homeodomain-like_sf"/>
</dbReference>
<evidence type="ECO:0000256" key="1">
    <source>
        <dbReference type="ARBA" id="ARBA00023015"/>
    </source>
</evidence>
<dbReference type="RefSeq" id="WP_014976858.1">
    <property type="nucleotide sequence ID" value="NC_018678.1"/>
</dbReference>
<organism evidence="5 6">
    <name type="scientific">Alteromonas macleodii (strain English Channel 673)</name>
    <dbReference type="NCBI Taxonomy" id="1004788"/>
    <lineage>
        <taxon>Bacteria</taxon>
        <taxon>Pseudomonadati</taxon>
        <taxon>Pseudomonadota</taxon>
        <taxon>Gammaproteobacteria</taxon>
        <taxon>Alteromonadales</taxon>
        <taxon>Alteromonadaceae</taxon>
        <taxon>Alteromonas/Salinimonas group</taxon>
        <taxon>Alteromonas</taxon>
    </lineage>
</organism>
<evidence type="ECO:0000256" key="3">
    <source>
        <dbReference type="ARBA" id="ARBA00023163"/>
    </source>
</evidence>
<dbReference type="SMART" id="SM00342">
    <property type="entry name" value="HTH_ARAC"/>
    <property type="match status" value="1"/>
</dbReference>
<gene>
    <name evidence="5" type="ordered locus">AMEC673_11795</name>
</gene>
<proteinExistence type="predicted"/>
<dbReference type="Pfam" id="PF20240">
    <property type="entry name" value="DUF6597"/>
    <property type="match status" value="1"/>
</dbReference>
<dbReference type="PROSITE" id="PS01124">
    <property type="entry name" value="HTH_ARAC_FAMILY_2"/>
    <property type="match status" value="1"/>
</dbReference>
<dbReference type="EMBL" id="CP003844">
    <property type="protein sequence ID" value="AFT75049.1"/>
    <property type="molecule type" value="Genomic_DNA"/>
</dbReference>